<name>A0A7C9W2N6_9PSEU</name>
<evidence type="ECO:0000313" key="2">
    <source>
        <dbReference type="Proteomes" id="UP000481360"/>
    </source>
</evidence>
<dbReference type="AlphaFoldDB" id="A0A7C9W2N6"/>
<accession>A0A7C9W2N6</accession>
<gene>
    <name evidence="1" type="ORF">G7043_36880</name>
</gene>
<dbReference type="Pfam" id="PF15575">
    <property type="entry name" value="Imm49"/>
    <property type="match status" value="1"/>
</dbReference>
<keyword evidence="2" id="KW-1185">Reference proteome</keyword>
<dbReference type="InterPro" id="IPR029074">
    <property type="entry name" value="Imm49"/>
</dbReference>
<proteinExistence type="predicted"/>
<sequence>MPRHEVDRELAGEMIAETSAILPTFIDQVERTPLALTSVLRRSLKLAALRTVPDPTAKDVLTWDDLVTAMQAASALFAVVDTSVESIEYTVGRRMRISTTPPGQHNRAGYWLTATWLAVICREEQRLTALASVPEEVMRAADVGYDDFMYAWVDTLQTFFRNGPDLDAKFATTVELVNSASDTPQELITRLIYPPMELLYYVLDRDADRFNESLERALDLHRQHWSAADRATNPDGFIALAPLAMAVLAQEVGIEVRVESDYLPRYLLSGAWVGETPTS</sequence>
<evidence type="ECO:0000313" key="1">
    <source>
        <dbReference type="EMBL" id="NGY64501.1"/>
    </source>
</evidence>
<comment type="caution">
    <text evidence="1">The sequence shown here is derived from an EMBL/GenBank/DDBJ whole genome shotgun (WGS) entry which is preliminary data.</text>
</comment>
<protein>
    <submittedName>
        <fullName evidence="1">Immunity 49 family protein</fullName>
    </submittedName>
</protein>
<dbReference type="Proteomes" id="UP000481360">
    <property type="component" value="Unassembled WGS sequence"/>
</dbReference>
<dbReference type="EMBL" id="JAAMPJ010000013">
    <property type="protein sequence ID" value="NGY64501.1"/>
    <property type="molecule type" value="Genomic_DNA"/>
</dbReference>
<reference evidence="1 2" key="1">
    <citation type="submission" date="2020-03" db="EMBL/GenBank/DDBJ databases">
        <title>Isolation and identification of active actinomycetes.</title>
        <authorList>
            <person name="Sun X."/>
        </authorList>
    </citation>
    <scope>NUCLEOTIDE SEQUENCE [LARGE SCALE GENOMIC DNA]</scope>
    <source>
        <strain evidence="1 2">NEAU-D13</strain>
    </source>
</reference>
<organism evidence="1 2">
    <name type="scientific">Lentzea alba</name>
    <dbReference type="NCBI Taxonomy" id="2714351"/>
    <lineage>
        <taxon>Bacteria</taxon>
        <taxon>Bacillati</taxon>
        <taxon>Actinomycetota</taxon>
        <taxon>Actinomycetes</taxon>
        <taxon>Pseudonocardiales</taxon>
        <taxon>Pseudonocardiaceae</taxon>
        <taxon>Lentzea</taxon>
    </lineage>
</organism>